<sequence>MLRYSRTAMLPTLVRHQPLLLNMRTVLPVVLSIARPTSFSLVALEQTLAKLGVVRACSGCEPGKRSA</sequence>
<proteinExistence type="predicted"/>
<gene>
    <name evidence="1" type="ORF">LX15_005208</name>
</gene>
<comment type="caution">
    <text evidence="1">The sequence shown here is derived from an EMBL/GenBank/DDBJ whole genome shotgun (WGS) entry which is preliminary data.</text>
</comment>
<organism evidence="1 2">
    <name type="scientific">Streptoalloteichus tenebrarius (strain ATCC 17920 / DSM 40477 / JCM 4838 / CBS 697.72 / NBRC 16177 / NCIMB 11028 / NRRL B-12390 / A12253. 1 / ISP 5477)</name>
    <name type="common">Streptomyces tenebrarius</name>
    <dbReference type="NCBI Taxonomy" id="1933"/>
    <lineage>
        <taxon>Bacteria</taxon>
        <taxon>Bacillati</taxon>
        <taxon>Actinomycetota</taxon>
        <taxon>Actinomycetes</taxon>
        <taxon>Pseudonocardiales</taxon>
        <taxon>Pseudonocardiaceae</taxon>
        <taxon>Streptoalloteichus</taxon>
    </lineage>
</organism>
<accession>A0ABT1I124</accession>
<evidence type="ECO:0000313" key="2">
    <source>
        <dbReference type="Proteomes" id="UP001205311"/>
    </source>
</evidence>
<dbReference type="EMBL" id="JAMTCP010000042">
    <property type="protein sequence ID" value="MCP2261482.1"/>
    <property type="molecule type" value="Genomic_DNA"/>
</dbReference>
<protein>
    <submittedName>
        <fullName evidence="1">Uncharacterized protein</fullName>
    </submittedName>
</protein>
<dbReference type="Proteomes" id="UP001205311">
    <property type="component" value="Unassembled WGS sequence"/>
</dbReference>
<name>A0ABT1I124_STRSD</name>
<evidence type="ECO:0000313" key="1">
    <source>
        <dbReference type="EMBL" id="MCP2261482.1"/>
    </source>
</evidence>
<reference evidence="1 2" key="1">
    <citation type="submission" date="2022-06" db="EMBL/GenBank/DDBJ databases">
        <title>Genomic Encyclopedia of Archaeal and Bacterial Type Strains, Phase II (KMG-II): from individual species to whole genera.</title>
        <authorList>
            <person name="Goeker M."/>
        </authorList>
    </citation>
    <scope>NUCLEOTIDE SEQUENCE [LARGE SCALE GENOMIC DNA]</scope>
    <source>
        <strain evidence="1 2">DSM 40477</strain>
    </source>
</reference>
<keyword evidence="2" id="KW-1185">Reference proteome</keyword>